<dbReference type="SUPFAM" id="SSF48452">
    <property type="entry name" value="TPR-like"/>
    <property type="match status" value="1"/>
</dbReference>
<evidence type="ECO:0000313" key="2">
    <source>
        <dbReference type="EMBL" id="ROS01198.1"/>
    </source>
</evidence>
<gene>
    <name evidence="2" type="ORF">EDC56_1626</name>
</gene>
<sequence length="266" mass="29464">MIRFDKKLLSTVLVALVSGCVATPAVIKQQANHSPLETDVAITVSVDQPVVQEQNATLEPSKQYIPKAGKNDVYTAMANPYLTLQGVIAKPSIELFIQARRALRKDQPEQARGFLKQLTEQDPSLSGPWVLMADIDRRAGQWVLAEQHYQAALAVNKGNVNAYIGLAKVQRQQGHFLAAQNSYVTALKLWRDFPEAHLNLAILYDQYLNLPLRAQRHMEAYLFLSVEADERVVAWLADLQQRTGQAVVLTGKALPAVIDTTVAGLE</sequence>
<dbReference type="PROSITE" id="PS51257">
    <property type="entry name" value="PROKAR_LIPOPROTEIN"/>
    <property type="match status" value="1"/>
</dbReference>
<dbReference type="Gene3D" id="1.25.40.10">
    <property type="entry name" value="Tetratricopeptide repeat domain"/>
    <property type="match status" value="1"/>
</dbReference>
<dbReference type="RefSeq" id="WP_148059354.1">
    <property type="nucleotide sequence ID" value="NZ_RKHR01000004.1"/>
</dbReference>
<evidence type="ECO:0000313" key="3">
    <source>
        <dbReference type="Proteomes" id="UP000275394"/>
    </source>
</evidence>
<dbReference type="InterPro" id="IPR011990">
    <property type="entry name" value="TPR-like_helical_dom_sf"/>
</dbReference>
<feature type="chain" id="PRO_5018312494" evidence="1">
    <location>
        <begin position="23"/>
        <end position="266"/>
    </location>
</feature>
<dbReference type="AlphaFoldDB" id="A0A3N2DN15"/>
<accession>A0A3N2DN15</accession>
<dbReference type="OrthoDB" id="255821at2"/>
<reference evidence="2 3" key="1">
    <citation type="submission" date="2018-11" db="EMBL/GenBank/DDBJ databases">
        <title>Genomic Encyclopedia of Type Strains, Phase IV (KMG-IV): sequencing the most valuable type-strain genomes for metagenomic binning, comparative biology and taxonomic classification.</title>
        <authorList>
            <person name="Goeker M."/>
        </authorList>
    </citation>
    <scope>NUCLEOTIDE SEQUENCE [LARGE SCALE GENOMIC DNA]</scope>
    <source>
        <strain evidence="2 3">DSM 100316</strain>
    </source>
</reference>
<proteinExistence type="predicted"/>
<organism evidence="2 3">
    <name type="scientific">Sinobacterium caligoides</name>
    <dbReference type="NCBI Taxonomy" id="933926"/>
    <lineage>
        <taxon>Bacteria</taxon>
        <taxon>Pseudomonadati</taxon>
        <taxon>Pseudomonadota</taxon>
        <taxon>Gammaproteobacteria</taxon>
        <taxon>Cellvibrionales</taxon>
        <taxon>Spongiibacteraceae</taxon>
        <taxon>Sinobacterium</taxon>
    </lineage>
</organism>
<comment type="caution">
    <text evidence="2">The sequence shown here is derived from an EMBL/GenBank/DDBJ whole genome shotgun (WGS) entry which is preliminary data.</text>
</comment>
<evidence type="ECO:0000256" key="1">
    <source>
        <dbReference type="SAM" id="SignalP"/>
    </source>
</evidence>
<dbReference type="Proteomes" id="UP000275394">
    <property type="component" value="Unassembled WGS sequence"/>
</dbReference>
<feature type="signal peptide" evidence="1">
    <location>
        <begin position="1"/>
        <end position="22"/>
    </location>
</feature>
<dbReference type="EMBL" id="RKHR01000004">
    <property type="protein sequence ID" value="ROS01198.1"/>
    <property type="molecule type" value="Genomic_DNA"/>
</dbReference>
<name>A0A3N2DN15_9GAMM</name>
<keyword evidence="1" id="KW-0732">Signal</keyword>
<protein>
    <submittedName>
        <fullName evidence="2">Uncharacterized protein</fullName>
    </submittedName>
</protein>
<keyword evidence="3" id="KW-1185">Reference proteome</keyword>